<evidence type="ECO:0000313" key="2">
    <source>
        <dbReference type="EMBL" id="SBS89419.1"/>
    </source>
</evidence>
<proteinExistence type="predicted"/>
<sequence length="2103" mass="251087">MICYLFILIFVSEFWQKLSSQFCNRKNIKEADSLLLNVKTKINKRKYKLYRSSNKFSTSEIENIFSKLKNINVLSKIKRTGFTLLKKVGFHIKDTSSLERSCCFNYYLCNYIKRKCPSVCTTYINGNDVNENNNDNDEYSDSNNNALLDNYAKKLIITNNKEKSGSLNSLKNVNSVCEGDTFFIANKNYFKNVKHVTYRGKTTTQAFISSTNNIKIKRNRFKLFRTFTYWGRENFFCTEQSSMHKLTKSNNVFSLKNKNTSCSSCNMLDCGNSCVKGYNVVYVKSFINNILKSSFIYNYVADKDMKRLLQEINFLFYKLQIHSYEEGNLSKEEGVITNVLRERYIEKNKKKDDQLYMQQLHSTIHDEINKADVSFRNSCINCSEKDCNRSFSHKSTEVILKIWLIPLHLMFINKWMDTLLVNYLHENNCTREYFIKNNILIKCENDLEKRLFFHLQCFYYLFFEVGRGGGNITYDNYDQINDTCNSSTSHREVGNGSLHIDTSHGCTTHNSSSRDNSTNKDSLNQGDVKLLLHNVQCEEKRTEQNDTIFLNQKNNTIDVAKKKIIIYLYRDNDENMGKFYSYLKRIYKNECISFFNYERYVHHDNSSFIILLSYEEFLNLSFHWNNNSLNIFEQYVNNKVSSATECSNLFKLFTKLLTNPTRNSNNIAMEIKGNCYDYTFKIFLDDFNLKYNYETGVIEKNLYENLFSIINWNEKRAVTLYFLSSKHFNLQLFKIWVENIHKNCTFLNLTKNKHFFVLHKKFILKLDEICDAYDDGSNKQSAEEKEKRPIGSSVEITTVENKILGLVKNKKKNISNERAAKSLLLFKNCRKDIIINYLKEHNLYNLNKLKKKDKKIKRKLNIARRFFKKKKRYNMNNLEISHYIDFIVNKKKKGSIFFKKKIIDLEYITKEENLQLQDKINILTKNVHIAYQADSINEQEGYECKDILSDRTILSNCHRKNSNFSFLKNQQRNNLQTGEIPNDTEGKHGSNNYLVNGDQHIFNQTYVRRKTQHAVILPQQSKFCENKLKFFYLKKDDIIKQNDNSSINETEVVEIYPCIYYIFNTETFLNFSTELYERMDVLDELFMQKCRYLLKKYEHVIHKNLNFKKYLAKGLFLINQKLNKYEIKFVKELLKNNILKVILSCVDISSEGIEVNSVFIEDVQVHMTKKRIQYNRLIDMINHFHSHVFYNVEYNEKNSFRDTNYERGGMSHMHRDRNDIKDTHEGFKNGESASDDMHRLHFIKYFIFLNFRNIFRKYTLSNNDLLNLSKNSRNYFLILKRYEDAPVLLNIQNHNYLNLSNMHKPIIIDFYFNLYYFSIIRGISLRTSVFDNMKKDREEHIKDSFIMDKFYSSYCKSLEGDKEGKLSYYINDNINSCAKEESQFIVYKFFSSKYSSSVPSGGRELFNIISNIVDTSFNIHKIYKYRQLNESILINSYIHISNNITYAINYFEFLYFYFMNNKNLEHVFEQTRYSFFNFLLMERVKYEKEYIKYNKEYKIAIYKNKVEKIKKYFDVDYAYMYYNTYINYNKLKKRITCMVKKLYKEKYDLLLMNLKSNYKNKVVLTVYKSPCIVLDIYKAKKEKTEKTEKMQNNLYICVNDMNELFICNIYFFYSVVKNEKLYNYIKEKNKHINYFDHLFLKREIQRCTVFSKEHNFPFDIHKKGGSKWRELKTEEAQNGVSQVGEPEKECNRYAISTSEKYIFQFFVNKIKLNNPQNYAERKNYDKKEENFQQDGTEKLINIDDILFNSYNESLYYIKNYAVLYLKKLKKMKKVLYSQYIRRKKDIRQQKNKKEKIILNNLRAFQLSEHNNMENHEKKLSKYYRKIRDLNEVKKNYIFPYSNSGDLNKSLLNISLLNHEECKERNKDKSKKILSIKIMRALSMYKKKKNIGNRNSYLNELNKINRIFGNKKNTSISEFYNILSLLKNFNLIDNLKSYINPYIKNTLWLYITTLYVNHKYSLCANEFNVHPELLIIIFYICFSKNKPDYVCNYLSSFQISNGFLREVVTDIFAYKELLSFVQRRFKINIDIMFNLCELDDVLEGLVHLKNGSFGNISENVVAKLTQLTLILQNGLLRNFNKNINKIILNFIKYIRELKKYKEGT</sequence>
<feature type="chain" id="PRO_5008380952" evidence="1">
    <location>
        <begin position="21"/>
        <end position="2103"/>
    </location>
</feature>
<evidence type="ECO:0000256" key="1">
    <source>
        <dbReference type="SAM" id="SignalP"/>
    </source>
</evidence>
<dbReference type="EMBL" id="FLQW01001393">
    <property type="protein sequence ID" value="SBS89419.1"/>
    <property type="molecule type" value="Genomic_DNA"/>
</dbReference>
<gene>
    <name evidence="2" type="ORF">PMALA_025990</name>
</gene>
<feature type="signal peptide" evidence="1">
    <location>
        <begin position="1"/>
        <end position="20"/>
    </location>
</feature>
<protein>
    <submittedName>
        <fullName evidence="2">Uncharacterized protein</fullName>
    </submittedName>
</protein>
<accession>A0A1A8WCF0</accession>
<reference evidence="3" key="1">
    <citation type="submission" date="2016-05" db="EMBL/GenBank/DDBJ databases">
        <authorList>
            <person name="Naeem Raeece"/>
        </authorList>
    </citation>
    <scope>NUCLEOTIDE SEQUENCE [LARGE SCALE GENOMIC DNA]</scope>
</reference>
<keyword evidence="1" id="KW-0732">Signal</keyword>
<name>A0A1A8WCF0_PLAMA</name>
<dbReference type="VEuPathDB" id="PlasmoDB:PmUG01_13026600"/>
<dbReference type="Proteomes" id="UP000078597">
    <property type="component" value="Unassembled WGS sequence"/>
</dbReference>
<organism evidence="2 3">
    <name type="scientific">Plasmodium malariae</name>
    <dbReference type="NCBI Taxonomy" id="5858"/>
    <lineage>
        <taxon>Eukaryota</taxon>
        <taxon>Sar</taxon>
        <taxon>Alveolata</taxon>
        <taxon>Apicomplexa</taxon>
        <taxon>Aconoidasida</taxon>
        <taxon>Haemosporida</taxon>
        <taxon>Plasmodiidae</taxon>
        <taxon>Plasmodium</taxon>
        <taxon>Plasmodium (Plasmodium)</taxon>
    </lineage>
</organism>
<evidence type="ECO:0000313" key="3">
    <source>
        <dbReference type="Proteomes" id="UP000078597"/>
    </source>
</evidence>